<reference evidence="1 2" key="1">
    <citation type="submission" date="2018-08" db="EMBL/GenBank/DDBJ databases">
        <title>A genome reference for cultivated species of the human gut microbiota.</title>
        <authorList>
            <person name="Zou Y."/>
            <person name="Xue W."/>
            <person name="Luo G."/>
        </authorList>
    </citation>
    <scope>NUCLEOTIDE SEQUENCE [LARGE SCALE GENOMIC DNA]</scope>
    <source>
        <strain evidence="1 2">AM28-39</strain>
    </source>
</reference>
<comment type="caution">
    <text evidence="1">The sequence shown here is derived from an EMBL/GenBank/DDBJ whole genome shotgun (WGS) entry which is preliminary data.</text>
</comment>
<dbReference type="EMBL" id="QVFD01000001">
    <property type="protein sequence ID" value="RGC51219.1"/>
    <property type="molecule type" value="Genomic_DNA"/>
</dbReference>
<organism evidence="1 2">
    <name type="scientific">Coprococcus catus</name>
    <dbReference type="NCBI Taxonomy" id="116085"/>
    <lineage>
        <taxon>Bacteria</taxon>
        <taxon>Bacillati</taxon>
        <taxon>Bacillota</taxon>
        <taxon>Clostridia</taxon>
        <taxon>Lachnospirales</taxon>
        <taxon>Lachnospiraceae</taxon>
        <taxon>Coprococcus</taxon>
    </lineage>
</organism>
<accession>A0A3E2XQV0</accession>
<dbReference type="RefSeq" id="WP_117538723.1">
    <property type="nucleotide sequence ID" value="NZ_QVFD01000001.1"/>
</dbReference>
<keyword evidence="2" id="KW-1185">Reference proteome</keyword>
<dbReference type="AlphaFoldDB" id="A0A3E2XQV0"/>
<evidence type="ECO:0000313" key="1">
    <source>
        <dbReference type="EMBL" id="RGC51219.1"/>
    </source>
</evidence>
<gene>
    <name evidence="1" type="ORF">DW747_01630</name>
</gene>
<dbReference type="OrthoDB" id="1859179at2"/>
<protein>
    <submittedName>
        <fullName evidence="1">Uncharacterized protein</fullName>
    </submittedName>
</protein>
<dbReference type="Proteomes" id="UP000261231">
    <property type="component" value="Unassembled WGS sequence"/>
</dbReference>
<evidence type="ECO:0000313" key="2">
    <source>
        <dbReference type="Proteomes" id="UP000261231"/>
    </source>
</evidence>
<name>A0A3E2XQV0_9FIRM</name>
<proteinExistence type="predicted"/>
<sequence length="305" mass="35637">MTEGRNRKSEPLPQIYLIRDTDLTTFAYELHIFPGDFLRESEFNMRSLMTNTGADSIAIMGKNHIWLADALSAYYPTGELYRMAAMTEYPGARAFLFHTERKEDGRLYGDVLMTDLDTLRQDIERNTLYPYGVNMEYRDGTKAEAGIEKWEAMELCEKDALKTWRYLYAPEQVTEWQHHYSNLFSQWKAQAFSYMPQDLEERLNVEYMEEAQNPDTDMYRIPLGTAKQLLLDGASVYRLLPGGAEKIAPIAAVRAGLWYEHYREFAVTPEDLGALDRLVRRETDRLMRIRPQLDKSQERRPSPER</sequence>